<dbReference type="AlphaFoldDB" id="A0A8D8TUE2"/>
<dbReference type="EMBL" id="HBUF01316437">
    <property type="protein sequence ID" value="CAG6694073.1"/>
    <property type="molecule type" value="Transcribed_RNA"/>
</dbReference>
<sequence>MLLVGQFTVYLKARLMLKSFSNHLKSFSNLFVQCCSEPPICERITQRKHIIQCNTFSNTQQTPSVLILCGKNLLKRKTTMPWLGIELTAREQGLRITNCKESTKNVCKSCENFLNLKL</sequence>
<proteinExistence type="predicted"/>
<accession>A0A8D8TUE2</accession>
<evidence type="ECO:0000313" key="1">
    <source>
        <dbReference type="EMBL" id="CAG6694073.1"/>
    </source>
</evidence>
<name>A0A8D8TUE2_9HEMI</name>
<protein>
    <submittedName>
        <fullName evidence="1">Uncharacterized protein</fullName>
    </submittedName>
</protein>
<reference evidence="1" key="1">
    <citation type="submission" date="2021-05" db="EMBL/GenBank/DDBJ databases">
        <authorList>
            <person name="Alioto T."/>
            <person name="Alioto T."/>
            <person name="Gomez Garrido J."/>
        </authorList>
    </citation>
    <scope>NUCLEOTIDE SEQUENCE</scope>
</reference>
<organism evidence="1">
    <name type="scientific">Cacopsylla melanoneura</name>
    <dbReference type="NCBI Taxonomy" id="428564"/>
    <lineage>
        <taxon>Eukaryota</taxon>
        <taxon>Metazoa</taxon>
        <taxon>Ecdysozoa</taxon>
        <taxon>Arthropoda</taxon>
        <taxon>Hexapoda</taxon>
        <taxon>Insecta</taxon>
        <taxon>Pterygota</taxon>
        <taxon>Neoptera</taxon>
        <taxon>Paraneoptera</taxon>
        <taxon>Hemiptera</taxon>
        <taxon>Sternorrhyncha</taxon>
        <taxon>Psylloidea</taxon>
        <taxon>Psyllidae</taxon>
        <taxon>Psyllinae</taxon>
        <taxon>Cacopsylla</taxon>
    </lineage>
</organism>